<keyword evidence="4" id="KW-0645">Protease</keyword>
<dbReference type="RefSeq" id="WP_091507271.1">
    <property type="nucleotide sequence ID" value="NZ_FNFH01000001.1"/>
</dbReference>
<dbReference type="GO" id="GO:0004252">
    <property type="term" value="F:serine-type endopeptidase activity"/>
    <property type="evidence" value="ECO:0007669"/>
    <property type="project" value="TreeGrafter"/>
</dbReference>
<dbReference type="InterPro" id="IPR029058">
    <property type="entry name" value="AB_hydrolase_fold"/>
</dbReference>
<dbReference type="Proteomes" id="UP000199305">
    <property type="component" value="Unassembled WGS sequence"/>
</dbReference>
<keyword evidence="5" id="KW-1185">Reference proteome</keyword>
<dbReference type="InterPro" id="IPR001375">
    <property type="entry name" value="Peptidase_S9_cat"/>
</dbReference>
<sequence>MIRSIILATLLLYVTPPVASELPAELAGAVATSESAEPAKLLPRQFFLAQPEIALARLSPDESRAAVITREGQDLTLYLLELNNGRKIERFRSKSLRDVRWSGDSQVLFLKTDQGLAAANAGSGRPHLLVRLDTDKEESFLGVAPRGAAAFVSLPAKRGGHEIYRLEVNGERELLLHTEHPVRDLLADETGIRYLRLVEGDAHTLVQLIGNKRRKVFQCDFLDACELLGSSGDKLLLRSDGDGQYRRLLQLDTSSGSVTELHRDPQGIASLDTVQIARDGRTPLIASYRSNYRHNYGLGAATQRVGELERQFAGSDLEIAAHSATGNWLVREERSDYRQPRYFLLRAGSQQPERILKEFPHEQIIGDERQLSAKIPFRFTASDGLVIHAYISLPSGGDLSRAPIIARPHGGPWNRVDSGADVFTQFLVNRGYIVFEPNFRASTGYSRDFALAGRGEFGNGRVQQDILDGLDFLLQRGIGDVQKQAIVGHSFGGFSALTGLVFTPDRFRAGLAASPPPDMVSAVIAYGKRLGLRANGISWSRSLEELVGELGNPEFVAQLRGQMPGAYPERVKRPLLVIAGGMDERVDRRRVKGFVSRVQESGTDIWFLLDRDEGHIFQKPLAREAYLYMAETFLARYLGGRHQRETSPPLQSYLRQTLLTNGGRERNATANRN</sequence>
<evidence type="ECO:0000259" key="3">
    <source>
        <dbReference type="Pfam" id="PF00326"/>
    </source>
</evidence>
<accession>A0A1G8V4Q3</accession>
<feature type="domain" description="Peptidase S9 prolyl oligopeptidase catalytic" evidence="3">
    <location>
        <begin position="424"/>
        <end position="640"/>
    </location>
</feature>
<evidence type="ECO:0000256" key="1">
    <source>
        <dbReference type="ARBA" id="ARBA00022801"/>
    </source>
</evidence>
<dbReference type="SUPFAM" id="SSF82171">
    <property type="entry name" value="DPP6 N-terminal domain-like"/>
    <property type="match status" value="1"/>
</dbReference>
<dbReference type="SUPFAM" id="SSF53474">
    <property type="entry name" value="alpha/beta-Hydrolases"/>
    <property type="match status" value="1"/>
</dbReference>
<keyword evidence="4" id="KW-0031">Aminopeptidase</keyword>
<protein>
    <submittedName>
        <fullName evidence="4">Dipeptidyl aminopeptidase/acylaminoacyl peptidase</fullName>
    </submittedName>
</protein>
<dbReference type="OrthoDB" id="9801421at2"/>
<dbReference type="GO" id="GO:0006508">
    <property type="term" value="P:proteolysis"/>
    <property type="evidence" value="ECO:0007669"/>
    <property type="project" value="InterPro"/>
</dbReference>
<proteinExistence type="predicted"/>
<dbReference type="AlphaFoldDB" id="A0A1G8V4Q3"/>
<dbReference type="Gene3D" id="3.40.50.1820">
    <property type="entry name" value="alpha/beta hydrolase"/>
    <property type="match status" value="1"/>
</dbReference>
<dbReference type="GO" id="GO:0004177">
    <property type="term" value="F:aminopeptidase activity"/>
    <property type="evidence" value="ECO:0007669"/>
    <property type="project" value="UniProtKB-KW"/>
</dbReference>
<keyword evidence="1" id="KW-0378">Hydrolase</keyword>
<dbReference type="EMBL" id="FNFH01000001">
    <property type="protein sequence ID" value="SDJ61023.1"/>
    <property type="molecule type" value="Genomic_DNA"/>
</dbReference>
<gene>
    <name evidence="4" type="ORF">SAMN05216212_0405</name>
</gene>
<evidence type="ECO:0000313" key="4">
    <source>
        <dbReference type="EMBL" id="SDJ61023.1"/>
    </source>
</evidence>
<evidence type="ECO:0000313" key="5">
    <source>
        <dbReference type="Proteomes" id="UP000199305"/>
    </source>
</evidence>
<feature type="signal peptide" evidence="2">
    <location>
        <begin position="1"/>
        <end position="19"/>
    </location>
</feature>
<name>A0A1G8V4Q3_9GAMM</name>
<feature type="chain" id="PRO_5011787305" evidence="2">
    <location>
        <begin position="20"/>
        <end position="673"/>
    </location>
</feature>
<dbReference type="PANTHER" id="PTHR42776">
    <property type="entry name" value="SERINE PEPTIDASE S9 FAMILY MEMBER"/>
    <property type="match status" value="1"/>
</dbReference>
<keyword evidence="2" id="KW-0732">Signal</keyword>
<organism evidence="4 5">
    <name type="scientific">Microbulbifer yueqingensis</name>
    <dbReference type="NCBI Taxonomy" id="658219"/>
    <lineage>
        <taxon>Bacteria</taxon>
        <taxon>Pseudomonadati</taxon>
        <taxon>Pseudomonadota</taxon>
        <taxon>Gammaproteobacteria</taxon>
        <taxon>Cellvibrionales</taxon>
        <taxon>Microbulbiferaceae</taxon>
        <taxon>Microbulbifer</taxon>
    </lineage>
</organism>
<evidence type="ECO:0000256" key="2">
    <source>
        <dbReference type="SAM" id="SignalP"/>
    </source>
</evidence>
<dbReference type="STRING" id="658219.SAMN05216212_0405"/>
<dbReference type="PANTHER" id="PTHR42776:SF27">
    <property type="entry name" value="DIPEPTIDYL PEPTIDASE FAMILY MEMBER 6"/>
    <property type="match status" value="1"/>
</dbReference>
<dbReference type="Pfam" id="PF00326">
    <property type="entry name" value="Peptidase_S9"/>
    <property type="match status" value="1"/>
</dbReference>
<reference evidence="5" key="1">
    <citation type="submission" date="2016-10" db="EMBL/GenBank/DDBJ databases">
        <authorList>
            <person name="Varghese N."/>
            <person name="Submissions S."/>
        </authorList>
    </citation>
    <scope>NUCLEOTIDE SEQUENCE [LARGE SCALE GENOMIC DNA]</scope>
    <source>
        <strain evidence="5">CGMCC 1.10658</strain>
    </source>
</reference>